<dbReference type="RefSeq" id="WP_184001914.1">
    <property type="nucleotide sequence ID" value="NZ_BAABIF010000004.1"/>
</dbReference>
<dbReference type="Pfam" id="PF13412">
    <property type="entry name" value="HTH_24"/>
    <property type="match status" value="1"/>
</dbReference>
<dbReference type="InterPro" id="IPR043129">
    <property type="entry name" value="ATPase_NBD"/>
</dbReference>
<dbReference type="Gene3D" id="3.30.420.40">
    <property type="match status" value="2"/>
</dbReference>
<name>A0A840YX58_9SPHN</name>
<dbReference type="InterPro" id="IPR036388">
    <property type="entry name" value="WH-like_DNA-bd_sf"/>
</dbReference>
<sequence>MTFKLPGYDTIQPALNGRDARDARLTLSLSGTNLERAGDYNQRIVLQAIRLAEETTRSELARVTGLTSPTIANITKRLMDLGLIKPAGRLQGRRGQPAMRIVINPDGAFSIGLNIDRDHITLIALDLAGKIRSRQSCEIAFALPGTVAEYIRKVLPQLLEEGGLDRSRILGVGVALPDDLGQISLPHRPQEYDAWNGIDLRELLHEVMPWPLYADNDAASAALGEANLGNGIELPSFFYLLISAGLGGGLVIDRTYVRGADSRSGEIWAMPDPARGAGANVQDTVSLSAIYARLEAAGHAVERPSALLNDSSPEKMAIIEEWLDDAAAALVQPLIAVNCLINPSAIVIGGRLPGRLADALVERLNDRMATFSLPAIAPVRRGETADDASAIGAAIIPFLDTVLPSESILMQAGR</sequence>
<protein>
    <submittedName>
        <fullName evidence="2">Putative NBD/HSP70 family sugar kinase</fullName>
    </submittedName>
</protein>
<proteinExistence type="inferred from homology"/>
<gene>
    <name evidence="2" type="ORF">FHR23_001155</name>
</gene>
<comment type="similarity">
    <text evidence="1">Belongs to the ROK (NagC/XylR) family.</text>
</comment>
<reference evidence="2 3" key="1">
    <citation type="submission" date="2020-08" db="EMBL/GenBank/DDBJ databases">
        <title>Genomic Encyclopedia of Type Strains, Phase IV (KMG-IV): sequencing the most valuable type-strain genomes for metagenomic binning, comparative biology and taxonomic classification.</title>
        <authorList>
            <person name="Goeker M."/>
        </authorList>
    </citation>
    <scope>NUCLEOTIDE SEQUENCE [LARGE SCALE GENOMIC DNA]</scope>
    <source>
        <strain evidence="2 3">DSM 27203</strain>
    </source>
</reference>
<accession>A0A840YX58</accession>
<dbReference type="PANTHER" id="PTHR18964">
    <property type="entry name" value="ROK (REPRESSOR, ORF, KINASE) FAMILY"/>
    <property type="match status" value="1"/>
</dbReference>
<dbReference type="InterPro" id="IPR036390">
    <property type="entry name" value="WH_DNA-bd_sf"/>
</dbReference>
<evidence type="ECO:0000256" key="1">
    <source>
        <dbReference type="ARBA" id="ARBA00006479"/>
    </source>
</evidence>
<dbReference type="InterPro" id="IPR000600">
    <property type="entry name" value="ROK"/>
</dbReference>
<dbReference type="GO" id="GO:0016301">
    <property type="term" value="F:kinase activity"/>
    <property type="evidence" value="ECO:0007669"/>
    <property type="project" value="UniProtKB-KW"/>
</dbReference>
<dbReference type="Gene3D" id="1.10.10.10">
    <property type="entry name" value="Winged helix-like DNA-binding domain superfamily/Winged helix DNA-binding domain"/>
    <property type="match status" value="1"/>
</dbReference>
<keyword evidence="3" id="KW-1185">Reference proteome</keyword>
<evidence type="ECO:0000313" key="2">
    <source>
        <dbReference type="EMBL" id="MBB5718248.1"/>
    </source>
</evidence>
<keyword evidence="2" id="KW-0418">Kinase</keyword>
<dbReference type="AlphaFoldDB" id="A0A840YX58"/>
<dbReference type="SUPFAM" id="SSF53067">
    <property type="entry name" value="Actin-like ATPase domain"/>
    <property type="match status" value="1"/>
</dbReference>
<keyword evidence="2" id="KW-0808">Transferase</keyword>
<comment type="caution">
    <text evidence="2">The sequence shown here is derived from an EMBL/GenBank/DDBJ whole genome shotgun (WGS) entry which is preliminary data.</text>
</comment>
<dbReference type="SUPFAM" id="SSF46785">
    <property type="entry name" value="Winged helix' DNA-binding domain"/>
    <property type="match status" value="1"/>
</dbReference>
<dbReference type="EMBL" id="JACIJI010000001">
    <property type="protein sequence ID" value="MBB5718248.1"/>
    <property type="molecule type" value="Genomic_DNA"/>
</dbReference>
<dbReference type="PANTHER" id="PTHR18964:SF149">
    <property type="entry name" value="BIFUNCTIONAL UDP-N-ACETYLGLUCOSAMINE 2-EPIMERASE_N-ACETYLMANNOSAMINE KINASE"/>
    <property type="match status" value="1"/>
</dbReference>
<evidence type="ECO:0000313" key="3">
    <source>
        <dbReference type="Proteomes" id="UP000554342"/>
    </source>
</evidence>
<dbReference type="Proteomes" id="UP000554342">
    <property type="component" value="Unassembled WGS sequence"/>
</dbReference>
<dbReference type="Pfam" id="PF00480">
    <property type="entry name" value="ROK"/>
    <property type="match status" value="1"/>
</dbReference>
<organism evidence="2 3">
    <name type="scientific">Stakelama sediminis</name>
    <dbReference type="NCBI Taxonomy" id="463200"/>
    <lineage>
        <taxon>Bacteria</taxon>
        <taxon>Pseudomonadati</taxon>
        <taxon>Pseudomonadota</taxon>
        <taxon>Alphaproteobacteria</taxon>
        <taxon>Sphingomonadales</taxon>
        <taxon>Sphingomonadaceae</taxon>
        <taxon>Stakelama</taxon>
    </lineage>
</organism>